<feature type="region of interest" description="Disordered" evidence="1">
    <location>
        <begin position="46"/>
        <end position="70"/>
    </location>
</feature>
<keyword evidence="3" id="KW-1185">Reference proteome</keyword>
<reference evidence="2 3" key="1">
    <citation type="journal article" date="2011" name="Microbiology">
        <title>Transcriptome response to different carbon sources in Acetobacter aceti.</title>
        <authorList>
            <person name="Sakurai K."/>
            <person name="Arai H."/>
            <person name="Ishii M."/>
            <person name="Igarashi Y."/>
        </authorList>
    </citation>
    <scope>NUCLEOTIDE SEQUENCE [LARGE SCALE GENOMIC DNA]</scope>
    <source>
        <strain evidence="2 3">NBRC 14818</strain>
    </source>
</reference>
<dbReference type="AlphaFoldDB" id="A0AB33IHQ7"/>
<organism evidence="2 3">
    <name type="scientific">Acetobacter aceti NBRC 14818</name>
    <dbReference type="NCBI Taxonomy" id="887700"/>
    <lineage>
        <taxon>Bacteria</taxon>
        <taxon>Pseudomonadati</taxon>
        <taxon>Pseudomonadota</taxon>
        <taxon>Alphaproteobacteria</taxon>
        <taxon>Acetobacterales</taxon>
        <taxon>Acetobacteraceae</taxon>
        <taxon>Acetobacter</taxon>
        <taxon>Acetobacter subgen. Acetobacter</taxon>
    </lineage>
</organism>
<accession>A0AB33IHQ7</accession>
<proteinExistence type="predicted"/>
<name>A0AB33IHQ7_ACEAC</name>
<evidence type="ECO:0000256" key="1">
    <source>
        <dbReference type="SAM" id="MobiDB-lite"/>
    </source>
</evidence>
<gene>
    <name evidence="2" type="ORF">EMQ_2364</name>
</gene>
<sequence>MAGPAIFRRAPWGALYIARQNNRPPAILRCAAAARLARFRPVLGLPLSAPGKAAKGAARDLGGPHHDPHR</sequence>
<dbReference type="Proteomes" id="UP000516424">
    <property type="component" value="Chromosome"/>
</dbReference>
<protein>
    <submittedName>
        <fullName evidence="2">Uncharacterized protein</fullName>
    </submittedName>
</protein>
<evidence type="ECO:0000313" key="2">
    <source>
        <dbReference type="EMBL" id="BCK76758.1"/>
    </source>
</evidence>
<evidence type="ECO:0000313" key="3">
    <source>
        <dbReference type="Proteomes" id="UP000516424"/>
    </source>
</evidence>
<dbReference type="EMBL" id="AP023410">
    <property type="protein sequence ID" value="BCK76758.1"/>
    <property type="molecule type" value="Genomic_DNA"/>
</dbReference>